<comment type="caution">
    <text evidence="2">The sequence shown here is derived from an EMBL/GenBank/DDBJ whole genome shotgun (WGS) entry which is preliminary data.</text>
</comment>
<dbReference type="EMBL" id="VSSQ01077983">
    <property type="protein sequence ID" value="MPN27930.1"/>
    <property type="molecule type" value="Genomic_DNA"/>
</dbReference>
<evidence type="ECO:0000313" key="2">
    <source>
        <dbReference type="EMBL" id="MPN27930.1"/>
    </source>
</evidence>
<organism evidence="2">
    <name type="scientific">bioreactor metagenome</name>
    <dbReference type="NCBI Taxonomy" id="1076179"/>
    <lineage>
        <taxon>unclassified sequences</taxon>
        <taxon>metagenomes</taxon>
        <taxon>ecological metagenomes</taxon>
    </lineage>
</organism>
<proteinExistence type="predicted"/>
<reference evidence="2" key="1">
    <citation type="submission" date="2019-08" db="EMBL/GenBank/DDBJ databases">
        <authorList>
            <person name="Kucharzyk K."/>
            <person name="Murdoch R.W."/>
            <person name="Higgins S."/>
            <person name="Loffler F."/>
        </authorList>
    </citation>
    <scope>NUCLEOTIDE SEQUENCE</scope>
</reference>
<sequence length="50" mass="5323">MGRDVQNAIVADGTFGTDVHVGQGLFIIVEFLHVKAFILLGADLIFVAPP</sequence>
<evidence type="ECO:0000256" key="1">
    <source>
        <dbReference type="SAM" id="Phobius"/>
    </source>
</evidence>
<gene>
    <name evidence="2" type="ORF">SDC9_175364</name>
</gene>
<keyword evidence="1" id="KW-1133">Transmembrane helix</keyword>
<protein>
    <submittedName>
        <fullName evidence="2">Uncharacterized protein</fullName>
    </submittedName>
</protein>
<name>A0A645GP04_9ZZZZ</name>
<keyword evidence="1" id="KW-0472">Membrane</keyword>
<dbReference type="AlphaFoldDB" id="A0A645GP04"/>
<feature type="transmembrane region" description="Helical" evidence="1">
    <location>
        <begin position="25"/>
        <end position="48"/>
    </location>
</feature>
<accession>A0A645GP04</accession>
<keyword evidence="1" id="KW-0812">Transmembrane</keyword>